<evidence type="ECO:0000313" key="1">
    <source>
        <dbReference type="EMBL" id="KAJ3723547.1"/>
    </source>
</evidence>
<name>A0AA38JHV0_9AGAR</name>
<evidence type="ECO:0000313" key="2">
    <source>
        <dbReference type="Proteomes" id="UP001176059"/>
    </source>
</evidence>
<comment type="caution">
    <text evidence="1">The sequence shown here is derived from an EMBL/GenBank/DDBJ whole genome shotgun (WGS) entry which is preliminary data.</text>
</comment>
<sequence length="107" mass="11600">MRFSLHLGIFAGVSVALCSAVPVSQTISINDQAYSLRLKIGAEFRTAMRSRGVELEDVAFGTKEYYHVPKVKGPSNVNAMLILNYTSRKLASVVTGAVSFGQRTSCN</sequence>
<dbReference type="Proteomes" id="UP001176059">
    <property type="component" value="Unassembled WGS sequence"/>
</dbReference>
<reference evidence="1" key="1">
    <citation type="submission" date="2022-08" db="EMBL/GenBank/DDBJ databases">
        <authorList>
            <consortium name="DOE Joint Genome Institute"/>
            <person name="Min B."/>
            <person name="Sierra-Patev S."/>
            <person name="Naranjo-Ortiz M."/>
            <person name="Looney B."/>
            <person name="Konkel Z."/>
            <person name="Slot J.C."/>
            <person name="Sakamoto Y."/>
            <person name="Steenwyk J.L."/>
            <person name="Rokas A."/>
            <person name="Carro J."/>
            <person name="Camarero S."/>
            <person name="Ferreira P."/>
            <person name="Molpeceres G."/>
            <person name="Ruiz-duenas F.J."/>
            <person name="Serrano A."/>
            <person name="Henrissat B."/>
            <person name="Drula E."/>
            <person name="Hughes K.W."/>
            <person name="Mata J.L."/>
            <person name="Ishikawa N.K."/>
            <person name="Vargas-Isla R."/>
            <person name="Ushijima S."/>
            <person name="Smith C.A."/>
            <person name="Ahrendt S."/>
            <person name="Andreopoulos W."/>
            <person name="He G."/>
            <person name="LaButti K."/>
            <person name="Lipzen A."/>
            <person name="Ng V."/>
            <person name="Riley R."/>
            <person name="Sandor L."/>
            <person name="Barry K."/>
            <person name="Martinez A.T."/>
            <person name="Xiao Y."/>
            <person name="Gibbons J.G."/>
            <person name="Terashima K."/>
            <person name="Hibbett D.S."/>
            <person name="Grigoriev I.V."/>
        </authorList>
    </citation>
    <scope>NUCLEOTIDE SEQUENCE</scope>
    <source>
        <strain evidence="1">ET3784</strain>
    </source>
</reference>
<proteinExistence type="predicted"/>
<dbReference type="EMBL" id="JANVFO010000052">
    <property type="protein sequence ID" value="KAJ3723547.1"/>
    <property type="molecule type" value="Genomic_DNA"/>
</dbReference>
<dbReference type="AlphaFoldDB" id="A0AA38JHV0"/>
<reference evidence="1" key="2">
    <citation type="journal article" date="2023" name="Proc. Natl. Acad. Sci. U.S.A.">
        <title>A global phylogenomic analysis of the shiitake genus Lentinula.</title>
        <authorList>
            <person name="Sierra-Patev S."/>
            <person name="Min B."/>
            <person name="Naranjo-Ortiz M."/>
            <person name="Looney B."/>
            <person name="Konkel Z."/>
            <person name="Slot J.C."/>
            <person name="Sakamoto Y."/>
            <person name="Steenwyk J.L."/>
            <person name="Rokas A."/>
            <person name="Carro J."/>
            <person name="Camarero S."/>
            <person name="Ferreira P."/>
            <person name="Molpeceres G."/>
            <person name="Ruiz-Duenas F.J."/>
            <person name="Serrano A."/>
            <person name="Henrissat B."/>
            <person name="Drula E."/>
            <person name="Hughes K.W."/>
            <person name="Mata J.L."/>
            <person name="Ishikawa N.K."/>
            <person name="Vargas-Isla R."/>
            <person name="Ushijima S."/>
            <person name="Smith C.A."/>
            <person name="Donoghue J."/>
            <person name="Ahrendt S."/>
            <person name="Andreopoulos W."/>
            <person name="He G."/>
            <person name="LaButti K."/>
            <person name="Lipzen A."/>
            <person name="Ng V."/>
            <person name="Riley R."/>
            <person name="Sandor L."/>
            <person name="Barry K."/>
            <person name="Martinez A.T."/>
            <person name="Xiao Y."/>
            <person name="Gibbons J.G."/>
            <person name="Terashima K."/>
            <person name="Grigoriev I.V."/>
            <person name="Hibbett D."/>
        </authorList>
    </citation>
    <scope>NUCLEOTIDE SEQUENCE</scope>
    <source>
        <strain evidence="1">ET3784</strain>
    </source>
</reference>
<keyword evidence="2" id="KW-1185">Reference proteome</keyword>
<gene>
    <name evidence="1" type="ORF">DFJ43DRAFT_1041884</name>
</gene>
<accession>A0AA38JHV0</accession>
<organism evidence="1 2">
    <name type="scientific">Lentinula guzmanii</name>
    <dbReference type="NCBI Taxonomy" id="2804957"/>
    <lineage>
        <taxon>Eukaryota</taxon>
        <taxon>Fungi</taxon>
        <taxon>Dikarya</taxon>
        <taxon>Basidiomycota</taxon>
        <taxon>Agaricomycotina</taxon>
        <taxon>Agaricomycetes</taxon>
        <taxon>Agaricomycetidae</taxon>
        <taxon>Agaricales</taxon>
        <taxon>Marasmiineae</taxon>
        <taxon>Omphalotaceae</taxon>
        <taxon>Lentinula</taxon>
    </lineage>
</organism>
<protein>
    <submittedName>
        <fullName evidence="1">Uncharacterized protein</fullName>
    </submittedName>
</protein>